<dbReference type="SUPFAM" id="SSF52540">
    <property type="entry name" value="P-loop containing nucleoside triphosphate hydrolases"/>
    <property type="match status" value="1"/>
</dbReference>
<evidence type="ECO:0000313" key="3">
    <source>
        <dbReference type="Proteomes" id="UP000264217"/>
    </source>
</evidence>
<proteinExistence type="predicted"/>
<keyword evidence="3" id="KW-1185">Reference proteome</keyword>
<comment type="caution">
    <text evidence="2">The sequence shown here is derived from an EMBL/GenBank/DDBJ whole genome shotgun (WGS) entry which is preliminary data.</text>
</comment>
<reference evidence="2 3" key="1">
    <citation type="submission" date="2018-08" db="EMBL/GenBank/DDBJ databases">
        <title>Mucilaginibacter sp. MYSH2.</title>
        <authorList>
            <person name="Seo T."/>
        </authorList>
    </citation>
    <scope>NUCLEOTIDE SEQUENCE [LARGE SCALE GENOMIC DNA]</scope>
    <source>
        <strain evidence="2 3">MYSH2</strain>
    </source>
</reference>
<feature type="domain" description="NadR/Ttd14 AAA" evidence="1">
    <location>
        <begin position="160"/>
        <end position="312"/>
    </location>
</feature>
<dbReference type="GO" id="GO:0016740">
    <property type="term" value="F:transferase activity"/>
    <property type="evidence" value="ECO:0007669"/>
    <property type="project" value="UniProtKB-KW"/>
</dbReference>
<protein>
    <submittedName>
        <fullName evidence="2">Cytidyltransferase</fullName>
    </submittedName>
</protein>
<dbReference type="InterPro" id="IPR027417">
    <property type="entry name" value="P-loop_NTPase"/>
</dbReference>
<dbReference type="Gene3D" id="3.40.50.620">
    <property type="entry name" value="HUPs"/>
    <property type="match status" value="1"/>
</dbReference>
<dbReference type="PANTHER" id="PTHR37512">
    <property type="entry name" value="TRIFUNCTIONAL NAD BIOSYNTHESIS/REGULATOR PROTEIN NADR"/>
    <property type="match status" value="1"/>
</dbReference>
<dbReference type="EMBL" id="QWDC01000002">
    <property type="protein sequence ID" value="RFZ92483.1"/>
    <property type="molecule type" value="Genomic_DNA"/>
</dbReference>
<dbReference type="InterPro" id="IPR038727">
    <property type="entry name" value="NadR/Ttd14_AAA_dom"/>
</dbReference>
<dbReference type="Proteomes" id="UP000264217">
    <property type="component" value="Unassembled WGS sequence"/>
</dbReference>
<name>A0A372NT75_9SPHI</name>
<sequence>MVKAFVFGKFLPFHKGHEAMIRFALQHCDVLSIMVCEDSREHIPGELRKSWIESTFPDHRNIEIKVFPYDHEVLPNSSETSASISEIWAAEFRKHYPDHTLLITSEPYGELVARFMGIKHIPFDPDKQQVPVSATMIRSDTFTNWQHLPDAVKPHFALMVVILGTESTGKTTLTEQLAHHFNCSYVLEAGRDLIPDSTRFKFDDLLLVANEHAKRINTAVKGDSGLVIIDTDIHITASYAQFAFGKELPVPTEIYNANKANLYLYLDNDVPYYQDGTRLAEAERDQLDRSHRKVLAAHNINITEISGDWPARFEQAVAAVSQLIKNNTTL</sequence>
<dbReference type="OrthoDB" id="9151999at2"/>
<dbReference type="PANTHER" id="PTHR37512:SF1">
    <property type="entry name" value="NADR_TTD14 AAA DOMAIN-CONTAINING PROTEIN"/>
    <property type="match status" value="1"/>
</dbReference>
<evidence type="ECO:0000259" key="1">
    <source>
        <dbReference type="Pfam" id="PF13521"/>
    </source>
</evidence>
<dbReference type="AlphaFoldDB" id="A0A372NT75"/>
<dbReference type="NCBIfam" id="TIGR00125">
    <property type="entry name" value="cyt_tran_rel"/>
    <property type="match status" value="1"/>
</dbReference>
<organism evidence="2 3">
    <name type="scientific">Mucilaginibacter conchicola</name>
    <dbReference type="NCBI Taxonomy" id="2303333"/>
    <lineage>
        <taxon>Bacteria</taxon>
        <taxon>Pseudomonadati</taxon>
        <taxon>Bacteroidota</taxon>
        <taxon>Sphingobacteriia</taxon>
        <taxon>Sphingobacteriales</taxon>
        <taxon>Sphingobacteriaceae</taxon>
        <taxon>Mucilaginibacter</taxon>
    </lineage>
</organism>
<evidence type="ECO:0000313" key="2">
    <source>
        <dbReference type="EMBL" id="RFZ92483.1"/>
    </source>
</evidence>
<dbReference type="Gene3D" id="3.40.50.300">
    <property type="entry name" value="P-loop containing nucleotide triphosphate hydrolases"/>
    <property type="match status" value="1"/>
</dbReference>
<keyword evidence="2" id="KW-0808">Transferase</keyword>
<dbReference type="RefSeq" id="WP_117392192.1">
    <property type="nucleotide sequence ID" value="NZ_QWDC01000002.1"/>
</dbReference>
<dbReference type="Pfam" id="PF13521">
    <property type="entry name" value="AAA_28"/>
    <property type="match status" value="1"/>
</dbReference>
<gene>
    <name evidence="2" type="ORF">D0C36_13730</name>
</gene>
<dbReference type="InterPro" id="IPR014729">
    <property type="entry name" value="Rossmann-like_a/b/a_fold"/>
</dbReference>
<dbReference type="InterPro" id="IPR052735">
    <property type="entry name" value="NAD_biosynth-regulator"/>
</dbReference>
<dbReference type="InterPro" id="IPR004821">
    <property type="entry name" value="Cyt_trans-like"/>
</dbReference>
<dbReference type="SUPFAM" id="SSF52374">
    <property type="entry name" value="Nucleotidylyl transferase"/>
    <property type="match status" value="1"/>
</dbReference>
<accession>A0A372NT75</accession>